<protein>
    <submittedName>
        <fullName evidence="1">DUF4916 domain-containing protein</fullName>
    </submittedName>
</protein>
<dbReference type="InterPro" id="IPR032582">
    <property type="entry name" value="DUF4916"/>
</dbReference>
<accession>A0ABT8V2W3</accession>
<dbReference type="RefSeq" id="WP_164827950.1">
    <property type="nucleotide sequence ID" value="NZ_JAUMKJ010000002.1"/>
</dbReference>
<dbReference type="Pfam" id="PF16262">
    <property type="entry name" value="DUF4916"/>
    <property type="match status" value="1"/>
</dbReference>
<keyword evidence="2" id="KW-1185">Reference proteome</keyword>
<dbReference type="EMBL" id="JAUMKJ010000002">
    <property type="protein sequence ID" value="MDO3675761.1"/>
    <property type="molecule type" value="Genomic_DNA"/>
</dbReference>
<reference evidence="1" key="1">
    <citation type="submission" date="2023-07" db="EMBL/GenBank/DDBJ databases">
        <authorList>
            <person name="Aktuganov G."/>
            <person name="Boyko T."/>
            <person name="Delegan Y."/>
            <person name="Galimzianova N."/>
            <person name="Gilvanova E."/>
            <person name="Korobov V."/>
            <person name="Kuzmina L."/>
            <person name="Melentiev A."/>
            <person name="Milman P."/>
            <person name="Ryabova A."/>
            <person name="Stupak E."/>
            <person name="Yasakov T."/>
            <person name="Zharikova N."/>
            <person name="Zhurenko E."/>
        </authorList>
    </citation>
    <scope>NUCLEOTIDE SEQUENCE</scope>
    <source>
        <strain evidence="1">IB-739</strain>
    </source>
</reference>
<evidence type="ECO:0000313" key="1">
    <source>
        <dbReference type="EMBL" id="MDO3675761.1"/>
    </source>
</evidence>
<evidence type="ECO:0000313" key="2">
    <source>
        <dbReference type="Proteomes" id="UP001168883"/>
    </source>
</evidence>
<name>A0ABT8V2W3_9BACL</name>
<dbReference type="InterPro" id="IPR015797">
    <property type="entry name" value="NUDIX_hydrolase-like_dom_sf"/>
</dbReference>
<comment type="caution">
    <text evidence="1">The sequence shown here is derived from an EMBL/GenBank/DDBJ whole genome shotgun (WGS) entry which is preliminary data.</text>
</comment>
<dbReference type="Proteomes" id="UP001168883">
    <property type="component" value="Unassembled WGS sequence"/>
</dbReference>
<proteinExistence type="predicted"/>
<sequence>MKDLAPWMEKQIWDQVQSLVPIVCTDVLLGEFDEAGTLLRIGLIWRETPHQGNKWCTVGGRLHYGETIGSGIRRQLSETLGERLTVTSPVQDGRPLYVAQYAPSAASVRGFDAVDPRKHAIGLTYAVQVAGDIEPRNEALAFEWFKPERLPPAEEIGFDQQYVLNRCLKLLRSE</sequence>
<dbReference type="Gene3D" id="3.90.79.10">
    <property type="entry name" value="Nucleoside Triphosphate Pyrophosphohydrolase"/>
    <property type="match status" value="1"/>
</dbReference>
<gene>
    <name evidence="1" type="ORF">Q3C12_02020</name>
</gene>
<dbReference type="SUPFAM" id="SSF55811">
    <property type="entry name" value="Nudix"/>
    <property type="match status" value="1"/>
</dbReference>
<organism evidence="1 2">
    <name type="scientific">Paenibacillus ehimensis</name>
    <dbReference type="NCBI Taxonomy" id="79264"/>
    <lineage>
        <taxon>Bacteria</taxon>
        <taxon>Bacillati</taxon>
        <taxon>Bacillota</taxon>
        <taxon>Bacilli</taxon>
        <taxon>Bacillales</taxon>
        <taxon>Paenibacillaceae</taxon>
        <taxon>Paenibacillus</taxon>
    </lineage>
</organism>